<feature type="binding site" evidence="16">
    <location>
        <position position="286"/>
    </location>
    <ligand>
        <name>ATP</name>
        <dbReference type="ChEBI" id="CHEBI:30616"/>
    </ligand>
</feature>
<dbReference type="InterPro" id="IPR011009">
    <property type="entry name" value="Kinase-like_dom_sf"/>
</dbReference>
<keyword evidence="5" id="KW-0245">EGF-like domain</keyword>
<comment type="similarity">
    <text evidence="3">In the C-terminal section; belongs to the protein kinase superfamily. Ser/Thr protein kinase family.</text>
</comment>
<evidence type="ECO:0000313" key="20">
    <source>
        <dbReference type="Proteomes" id="UP000626092"/>
    </source>
</evidence>
<keyword evidence="20" id="KW-1185">Reference proteome</keyword>
<evidence type="ECO:0000256" key="5">
    <source>
        <dbReference type="ARBA" id="ARBA00022536"/>
    </source>
</evidence>
<evidence type="ECO:0000256" key="2">
    <source>
        <dbReference type="ARBA" id="ARBA00008536"/>
    </source>
</evidence>
<dbReference type="PROSITE" id="PS50011">
    <property type="entry name" value="PROTEIN_KINASE_DOM"/>
    <property type="match status" value="1"/>
</dbReference>
<keyword evidence="10" id="KW-0418">Kinase</keyword>
<dbReference type="Pfam" id="PF01453">
    <property type="entry name" value="B_lectin"/>
    <property type="match status" value="1"/>
</dbReference>
<organism evidence="19 20">
    <name type="scientific">Rhododendron simsii</name>
    <name type="common">Sims's rhododendron</name>
    <dbReference type="NCBI Taxonomy" id="118357"/>
    <lineage>
        <taxon>Eukaryota</taxon>
        <taxon>Viridiplantae</taxon>
        <taxon>Streptophyta</taxon>
        <taxon>Embryophyta</taxon>
        <taxon>Tracheophyta</taxon>
        <taxon>Spermatophyta</taxon>
        <taxon>Magnoliopsida</taxon>
        <taxon>eudicotyledons</taxon>
        <taxon>Gunneridae</taxon>
        <taxon>Pentapetalae</taxon>
        <taxon>asterids</taxon>
        <taxon>Ericales</taxon>
        <taxon>Ericaceae</taxon>
        <taxon>Ericoideae</taxon>
        <taxon>Rhodoreae</taxon>
        <taxon>Rhododendron</taxon>
    </lineage>
</organism>
<name>A0A834FXM5_RHOSS</name>
<dbReference type="Gene3D" id="1.10.510.10">
    <property type="entry name" value="Transferase(Phosphotransferase) domain 1"/>
    <property type="match status" value="1"/>
</dbReference>
<gene>
    <name evidence="19" type="ORF">RHSIM_RhsimUnG0095300</name>
</gene>
<dbReference type="PANTHER" id="PTHR47976">
    <property type="entry name" value="G-TYPE LECTIN S-RECEPTOR-LIKE SERINE/THREONINE-PROTEIN KINASE SD2-5"/>
    <property type="match status" value="1"/>
</dbReference>
<dbReference type="InterPro" id="IPR017441">
    <property type="entry name" value="Protein_kinase_ATP_BS"/>
</dbReference>
<evidence type="ECO:0000256" key="14">
    <source>
        <dbReference type="ARBA" id="ARBA00023170"/>
    </source>
</evidence>
<dbReference type="Proteomes" id="UP000626092">
    <property type="component" value="Unassembled WGS sequence"/>
</dbReference>
<keyword evidence="15" id="KW-0325">Glycoprotein</keyword>
<dbReference type="SMART" id="SM00220">
    <property type="entry name" value="S_TKc"/>
    <property type="match status" value="1"/>
</dbReference>
<evidence type="ECO:0000256" key="9">
    <source>
        <dbReference type="ARBA" id="ARBA00022741"/>
    </source>
</evidence>
<keyword evidence="8" id="KW-0732">Signal</keyword>
<protein>
    <submittedName>
        <fullName evidence="19">Uncharacterized protein</fullName>
    </submittedName>
</protein>
<dbReference type="GO" id="GO:0004672">
    <property type="term" value="F:protein kinase activity"/>
    <property type="evidence" value="ECO:0007669"/>
    <property type="project" value="InterPro"/>
</dbReference>
<dbReference type="SUPFAM" id="SSF51110">
    <property type="entry name" value="alpha-D-mannose-specific plant lectins"/>
    <property type="match status" value="1"/>
</dbReference>
<dbReference type="PANTHER" id="PTHR47976:SF60">
    <property type="entry name" value="RECEPTOR-LIKE SERINE_THREONINE-PROTEIN KINASE"/>
    <property type="match status" value="1"/>
</dbReference>
<dbReference type="InterPro" id="IPR036426">
    <property type="entry name" value="Bulb-type_lectin_dom_sf"/>
</dbReference>
<dbReference type="InterPro" id="IPR000719">
    <property type="entry name" value="Prot_kinase_dom"/>
</dbReference>
<dbReference type="GO" id="GO:0005524">
    <property type="term" value="F:ATP binding"/>
    <property type="evidence" value="ECO:0007669"/>
    <property type="project" value="UniProtKB-UniRule"/>
</dbReference>
<evidence type="ECO:0000259" key="17">
    <source>
        <dbReference type="PROSITE" id="PS50011"/>
    </source>
</evidence>
<feature type="domain" description="Protein kinase" evidence="17">
    <location>
        <begin position="257"/>
        <end position="521"/>
    </location>
</feature>
<evidence type="ECO:0000256" key="10">
    <source>
        <dbReference type="ARBA" id="ARBA00022777"/>
    </source>
</evidence>
<dbReference type="AlphaFoldDB" id="A0A834FXM5"/>
<dbReference type="CDD" id="cd00028">
    <property type="entry name" value="B_lectin"/>
    <property type="match status" value="1"/>
</dbReference>
<evidence type="ECO:0000256" key="1">
    <source>
        <dbReference type="ARBA" id="ARBA00004251"/>
    </source>
</evidence>
<evidence type="ECO:0000256" key="13">
    <source>
        <dbReference type="ARBA" id="ARBA00023136"/>
    </source>
</evidence>
<dbReference type="PROSITE" id="PS50927">
    <property type="entry name" value="BULB_LECTIN"/>
    <property type="match status" value="1"/>
</dbReference>
<sequence>MFNPGAQQTNFYLCVIHVATNTITWTANHDGSVSNSGTMSLTNNGILITDQNGNSKWSTPPLQSLVSVLQLTESGNLILLDHFNGTLWESFSYPTDTIVIGQKLHVGTLLSSSVSSGDLSIGDYRLSLSTSDAFLMWQNMTYWKLSMDTMAYRNSNFPVEYMAINRTGLYLFGQNSTVIVIQELAGPVDKCQIPFICGRLGLCSINAALDSPNCEPGHAKHGFSLFPTSYSLGDLDAYTIPGLPMRFEYAELEAATDYFKNWIGSGRYGSVYKGLLPDKSLVAVKKISSSGVEGNKYFCTEIEIIGNIHHVNLVKLRGFCAQGSERLLVYEYMNGGSLDRTLFGNGPVLKWQERVDIALGTARGLAYLHCGCQQKIIHCDIKPENILLHDNSHAKISDFGLSRLLSPEQSTLYTTMRGTRGYLAPEWLTSSAISDKADVYSFGMVLLEIMLEQGRYLELAYPRLEGRVSSEEVERLVSVALCCAHEEPALRPSMVRVVSMLEGEIPLCRPRLQSLNFLRYYGQRLADASTRKGSNGHEDFAFYPQANAPLAQTRSWSPVTSFLSSTEIVLNWDTSI</sequence>
<evidence type="ECO:0000259" key="18">
    <source>
        <dbReference type="PROSITE" id="PS50927"/>
    </source>
</evidence>
<proteinExistence type="inferred from homology"/>
<dbReference type="SMART" id="SM00108">
    <property type="entry name" value="B_lectin"/>
    <property type="match status" value="1"/>
</dbReference>
<dbReference type="PROSITE" id="PS00108">
    <property type="entry name" value="PROTEIN_KINASE_ST"/>
    <property type="match status" value="1"/>
</dbReference>
<evidence type="ECO:0000256" key="8">
    <source>
        <dbReference type="ARBA" id="ARBA00022729"/>
    </source>
</evidence>
<evidence type="ECO:0000256" key="12">
    <source>
        <dbReference type="ARBA" id="ARBA00022989"/>
    </source>
</evidence>
<dbReference type="Gene3D" id="2.90.10.10">
    <property type="entry name" value="Bulb-type lectin domain"/>
    <property type="match status" value="1"/>
</dbReference>
<keyword evidence="13" id="KW-0472">Membrane</keyword>
<evidence type="ECO:0000313" key="19">
    <source>
        <dbReference type="EMBL" id="KAF7114231.1"/>
    </source>
</evidence>
<dbReference type="SUPFAM" id="SSF56112">
    <property type="entry name" value="Protein kinase-like (PK-like)"/>
    <property type="match status" value="1"/>
</dbReference>
<evidence type="ECO:0000256" key="6">
    <source>
        <dbReference type="ARBA" id="ARBA00022679"/>
    </source>
</evidence>
<evidence type="ECO:0000256" key="15">
    <source>
        <dbReference type="ARBA" id="ARBA00023180"/>
    </source>
</evidence>
<dbReference type="InterPro" id="IPR008271">
    <property type="entry name" value="Ser/Thr_kinase_AS"/>
</dbReference>
<evidence type="ECO:0000256" key="11">
    <source>
        <dbReference type="ARBA" id="ARBA00022840"/>
    </source>
</evidence>
<dbReference type="GO" id="GO:0002229">
    <property type="term" value="P:defense response to oomycetes"/>
    <property type="evidence" value="ECO:0007669"/>
    <property type="project" value="UniProtKB-ARBA"/>
</dbReference>
<dbReference type="InterPro" id="IPR051343">
    <property type="entry name" value="G-type_lectin_kinases/EP1-like"/>
</dbReference>
<dbReference type="CDD" id="cd14066">
    <property type="entry name" value="STKc_IRAK"/>
    <property type="match status" value="1"/>
</dbReference>
<reference evidence="19" key="1">
    <citation type="submission" date="2019-11" db="EMBL/GenBank/DDBJ databases">
        <authorList>
            <person name="Liu Y."/>
            <person name="Hou J."/>
            <person name="Li T.-Q."/>
            <person name="Guan C.-H."/>
            <person name="Wu X."/>
            <person name="Wu H.-Z."/>
            <person name="Ling F."/>
            <person name="Zhang R."/>
            <person name="Shi X.-G."/>
            <person name="Ren J.-P."/>
            <person name="Chen E.-F."/>
            <person name="Sun J.-M."/>
        </authorList>
    </citation>
    <scope>NUCLEOTIDE SEQUENCE</scope>
    <source>
        <strain evidence="19">Adult_tree_wgs_1</strain>
        <tissue evidence="19">Leaves</tissue>
    </source>
</reference>
<dbReference type="Pfam" id="PF00069">
    <property type="entry name" value="Pkinase"/>
    <property type="match status" value="1"/>
</dbReference>
<dbReference type="OrthoDB" id="1530339at2759"/>
<dbReference type="EMBL" id="WJXA01000229">
    <property type="protein sequence ID" value="KAF7114231.1"/>
    <property type="molecule type" value="Genomic_DNA"/>
</dbReference>
<dbReference type="InterPro" id="IPR001480">
    <property type="entry name" value="Bulb-type_lectin_dom"/>
</dbReference>
<keyword evidence="7" id="KW-0812">Transmembrane</keyword>
<evidence type="ECO:0000256" key="4">
    <source>
        <dbReference type="ARBA" id="ARBA00022475"/>
    </source>
</evidence>
<feature type="domain" description="Bulb-type lectin" evidence="18">
    <location>
        <begin position="1"/>
        <end position="92"/>
    </location>
</feature>
<keyword evidence="4" id="KW-1003">Cell membrane</keyword>
<keyword evidence="6" id="KW-0808">Transferase</keyword>
<keyword evidence="14" id="KW-0675">Receptor</keyword>
<dbReference type="PROSITE" id="PS00107">
    <property type="entry name" value="PROTEIN_KINASE_ATP"/>
    <property type="match status" value="1"/>
</dbReference>
<dbReference type="FunFam" id="3.30.200.20:FF:000178">
    <property type="entry name" value="serine/threonine-protein kinase PBS1-like"/>
    <property type="match status" value="1"/>
</dbReference>
<dbReference type="GO" id="GO:0005886">
    <property type="term" value="C:plasma membrane"/>
    <property type="evidence" value="ECO:0007669"/>
    <property type="project" value="UniProtKB-SubCell"/>
</dbReference>
<evidence type="ECO:0000256" key="7">
    <source>
        <dbReference type="ARBA" id="ARBA00022692"/>
    </source>
</evidence>
<comment type="caution">
    <text evidence="19">The sequence shown here is derived from an EMBL/GenBank/DDBJ whole genome shotgun (WGS) entry which is preliminary data.</text>
</comment>
<dbReference type="FunFam" id="1.10.510.10:FF:000240">
    <property type="entry name" value="Lectin-domain containing receptor kinase A4.3"/>
    <property type="match status" value="1"/>
</dbReference>
<keyword evidence="9 16" id="KW-0547">Nucleotide-binding</keyword>
<evidence type="ECO:0000256" key="3">
    <source>
        <dbReference type="ARBA" id="ARBA00010217"/>
    </source>
</evidence>
<keyword evidence="11 16" id="KW-0067">ATP-binding</keyword>
<comment type="subcellular location">
    <subcellularLocation>
        <location evidence="1">Cell membrane</location>
        <topology evidence="1">Single-pass type I membrane protein</topology>
    </subcellularLocation>
</comment>
<evidence type="ECO:0000256" key="16">
    <source>
        <dbReference type="PROSITE-ProRule" id="PRU10141"/>
    </source>
</evidence>
<comment type="similarity">
    <text evidence="2">In the N-terminal section; belongs to the leguminous lectin family.</text>
</comment>
<accession>A0A834FXM5</accession>
<keyword evidence="12" id="KW-1133">Transmembrane helix</keyword>
<dbReference type="Gene3D" id="3.30.200.20">
    <property type="entry name" value="Phosphorylase Kinase, domain 1"/>
    <property type="match status" value="1"/>
</dbReference>